<feature type="compositionally biased region" description="Basic and acidic residues" evidence="2">
    <location>
        <begin position="160"/>
        <end position="216"/>
    </location>
</feature>
<dbReference type="InterPro" id="IPR050441">
    <property type="entry name" value="RBM"/>
</dbReference>
<evidence type="ECO:0000256" key="1">
    <source>
        <dbReference type="PROSITE-ProRule" id="PRU00176"/>
    </source>
</evidence>
<evidence type="ECO:0000256" key="2">
    <source>
        <dbReference type="SAM" id="MobiDB-lite"/>
    </source>
</evidence>
<evidence type="ECO:0000259" key="3">
    <source>
        <dbReference type="PROSITE" id="PS50102"/>
    </source>
</evidence>
<reference evidence="4" key="1">
    <citation type="submission" date="2022-08" db="EMBL/GenBank/DDBJ databases">
        <authorList>
            <consortium name="DOE Joint Genome Institute"/>
            <person name="Min B."/>
            <person name="Riley R."/>
            <person name="Sierra-Patev S."/>
            <person name="Naranjo-Ortiz M."/>
            <person name="Looney B."/>
            <person name="Konkel Z."/>
            <person name="Slot J.C."/>
            <person name="Sakamoto Y."/>
            <person name="Steenwyk J.L."/>
            <person name="Rokas A."/>
            <person name="Carro J."/>
            <person name="Camarero S."/>
            <person name="Ferreira P."/>
            <person name="Molpeceres G."/>
            <person name="Ruiz-Duenas F.J."/>
            <person name="Serrano A."/>
            <person name="Henrissat B."/>
            <person name="Drula E."/>
            <person name="Hughes K.W."/>
            <person name="Mata J.L."/>
            <person name="Ishikawa N.K."/>
            <person name="Vargas-Isla R."/>
            <person name="Ushijima S."/>
            <person name="Smith C.A."/>
            <person name="Ahrendt S."/>
            <person name="Andreopoulos W."/>
            <person name="He G."/>
            <person name="Labutti K."/>
            <person name="Lipzen A."/>
            <person name="Ng V."/>
            <person name="Sandor L."/>
            <person name="Barry K."/>
            <person name="Martinez A.T."/>
            <person name="Xiao Y."/>
            <person name="Gibbons J.G."/>
            <person name="Terashima K."/>
            <person name="Hibbett D.S."/>
            <person name="Grigoriev I.V."/>
        </authorList>
    </citation>
    <scope>NUCLEOTIDE SEQUENCE</scope>
    <source>
        <strain evidence="4">Sp2 HRB7682 ss15</strain>
    </source>
</reference>
<dbReference type="InterPro" id="IPR012677">
    <property type="entry name" value="Nucleotide-bd_a/b_plait_sf"/>
</dbReference>
<dbReference type="Pfam" id="PF00076">
    <property type="entry name" value="RRM_1"/>
    <property type="match status" value="1"/>
</dbReference>
<reference evidence="4" key="2">
    <citation type="journal article" date="2023" name="Proc. Natl. Acad. Sci. U.S.A.">
        <title>A global phylogenomic analysis of the shiitake genus Lentinula.</title>
        <authorList>
            <person name="Sierra-Patev S."/>
            <person name="Min B."/>
            <person name="Naranjo-Ortiz M."/>
            <person name="Looney B."/>
            <person name="Konkel Z."/>
            <person name="Slot J.C."/>
            <person name="Sakamoto Y."/>
            <person name="Steenwyk J.L."/>
            <person name="Rokas A."/>
            <person name="Carro J."/>
            <person name="Camarero S."/>
            <person name="Ferreira P."/>
            <person name="Molpeceres G."/>
            <person name="Ruiz-Duenas F.J."/>
            <person name="Serrano A."/>
            <person name="Henrissat B."/>
            <person name="Drula E."/>
            <person name="Hughes K.W."/>
            <person name="Mata J.L."/>
            <person name="Ishikawa N.K."/>
            <person name="Vargas-Isla R."/>
            <person name="Ushijima S."/>
            <person name="Smith C.A."/>
            <person name="Donoghue J."/>
            <person name="Ahrendt S."/>
            <person name="Andreopoulos W."/>
            <person name="He G."/>
            <person name="LaButti K."/>
            <person name="Lipzen A."/>
            <person name="Ng V."/>
            <person name="Riley R."/>
            <person name="Sandor L."/>
            <person name="Barry K."/>
            <person name="Martinez A.T."/>
            <person name="Xiao Y."/>
            <person name="Gibbons J.G."/>
            <person name="Terashima K."/>
            <person name="Grigoriev I.V."/>
            <person name="Hibbett D."/>
        </authorList>
    </citation>
    <scope>NUCLEOTIDE SEQUENCE</scope>
    <source>
        <strain evidence="4">Sp2 HRB7682 ss15</strain>
    </source>
</reference>
<feature type="region of interest" description="Disordered" evidence="2">
    <location>
        <begin position="143"/>
        <end position="216"/>
    </location>
</feature>
<keyword evidence="1" id="KW-0694">RNA-binding</keyword>
<proteinExistence type="predicted"/>
<dbReference type="PANTHER" id="PTHR48034">
    <property type="entry name" value="TRANSFORMER-2 SEX-DETERMINING PROTEIN-RELATED"/>
    <property type="match status" value="1"/>
</dbReference>
<dbReference type="SUPFAM" id="SSF54928">
    <property type="entry name" value="RNA-binding domain, RBD"/>
    <property type="match status" value="1"/>
</dbReference>
<feature type="region of interest" description="Disordered" evidence="2">
    <location>
        <begin position="1"/>
        <end position="78"/>
    </location>
</feature>
<feature type="domain" description="RRM" evidence="3">
    <location>
        <begin position="66"/>
        <end position="144"/>
    </location>
</feature>
<organism evidence="4 5">
    <name type="scientific">Lentinula lateritia</name>
    <dbReference type="NCBI Taxonomy" id="40482"/>
    <lineage>
        <taxon>Eukaryota</taxon>
        <taxon>Fungi</taxon>
        <taxon>Dikarya</taxon>
        <taxon>Basidiomycota</taxon>
        <taxon>Agaricomycotina</taxon>
        <taxon>Agaricomycetes</taxon>
        <taxon>Agaricomycetidae</taxon>
        <taxon>Agaricales</taxon>
        <taxon>Marasmiineae</taxon>
        <taxon>Omphalotaceae</taxon>
        <taxon>Lentinula</taxon>
    </lineage>
</organism>
<dbReference type="EMBL" id="JANVFS010000046">
    <property type="protein sequence ID" value="KAJ4466133.1"/>
    <property type="molecule type" value="Genomic_DNA"/>
</dbReference>
<evidence type="ECO:0000313" key="4">
    <source>
        <dbReference type="EMBL" id="KAJ4466133.1"/>
    </source>
</evidence>
<dbReference type="Proteomes" id="UP001150238">
    <property type="component" value="Unassembled WGS sequence"/>
</dbReference>
<gene>
    <name evidence="4" type="ORF">C8J55DRAFT_243161</name>
</gene>
<dbReference type="Gene3D" id="3.30.70.330">
    <property type="match status" value="1"/>
</dbReference>
<dbReference type="InterPro" id="IPR000504">
    <property type="entry name" value="RRM_dom"/>
</dbReference>
<comment type="caution">
    <text evidence="4">The sequence shown here is derived from an EMBL/GenBank/DDBJ whole genome shotgun (WGS) entry which is preliminary data.</text>
</comment>
<dbReference type="InterPro" id="IPR035979">
    <property type="entry name" value="RBD_domain_sf"/>
</dbReference>
<sequence length="264" mass="30196">MDNAWQPQDNDPSNSADGISIPTRDVGPADYSNGNGAPPRSSRSRSPGDRGRSGGEGGGDGDNPGNNLHVSGLSSKTDSRDLEAAFAKIGRVSKASVVYDPHTRESRLFGFVTMETAEEADAAITALNATELMGKIMTVVRARRGRARTPTPGKYHGPSKRRDRERPYDPRPYDSRYARDYDDRRGSRSSRYDDRGSSRRDYRDDRDRDRDRYRDRDYERYDRDYDRYDRDRYDRGSRYDDRDRDRRFLAPFSLSLSMLYAVTT</sequence>
<dbReference type="GO" id="GO:0003723">
    <property type="term" value="F:RNA binding"/>
    <property type="evidence" value="ECO:0007669"/>
    <property type="project" value="UniProtKB-UniRule"/>
</dbReference>
<evidence type="ECO:0000313" key="5">
    <source>
        <dbReference type="Proteomes" id="UP001150238"/>
    </source>
</evidence>
<dbReference type="PROSITE" id="PS50102">
    <property type="entry name" value="RRM"/>
    <property type="match status" value="1"/>
</dbReference>
<protein>
    <recommendedName>
        <fullName evidence="3">RRM domain-containing protein</fullName>
    </recommendedName>
</protein>
<accession>A0A9W8ZT58</accession>
<dbReference type="SMART" id="SM00360">
    <property type="entry name" value="RRM"/>
    <property type="match status" value="1"/>
</dbReference>
<dbReference type="AlphaFoldDB" id="A0A9W8ZT58"/>
<feature type="compositionally biased region" description="Low complexity" evidence="2">
    <location>
        <begin position="34"/>
        <end position="45"/>
    </location>
</feature>
<name>A0A9W8ZT58_9AGAR</name>
<feature type="compositionally biased region" description="Polar residues" evidence="2">
    <location>
        <begin position="1"/>
        <end position="17"/>
    </location>
</feature>